<gene>
    <name evidence="7" type="ORF">MMA15_06975</name>
</gene>
<dbReference type="Gene3D" id="3.30.450.40">
    <property type="match status" value="1"/>
</dbReference>
<evidence type="ECO:0000256" key="2">
    <source>
        <dbReference type="ARBA" id="ARBA00023125"/>
    </source>
</evidence>
<comment type="caution">
    <text evidence="7">The sequence shown here is derived from an EMBL/GenBank/DDBJ whole genome shotgun (WGS) entry which is preliminary data.</text>
</comment>
<dbReference type="InterPro" id="IPR050707">
    <property type="entry name" value="HTH_MetabolicPath_Reg"/>
</dbReference>
<keyword evidence="8" id="KW-1185">Reference proteome</keyword>
<feature type="region of interest" description="Disordered" evidence="4">
    <location>
        <begin position="1"/>
        <end position="41"/>
    </location>
</feature>
<dbReference type="SUPFAM" id="SSF46785">
    <property type="entry name" value="Winged helix' DNA-binding domain"/>
    <property type="match status" value="1"/>
</dbReference>
<feature type="domain" description="IclR-ED" evidence="6">
    <location>
        <begin position="103"/>
        <end position="283"/>
    </location>
</feature>
<organism evidence="7 8">
    <name type="scientific">Streptomyces marispadix</name>
    <dbReference type="NCBI Taxonomy" id="2922868"/>
    <lineage>
        <taxon>Bacteria</taxon>
        <taxon>Bacillati</taxon>
        <taxon>Actinomycetota</taxon>
        <taxon>Actinomycetes</taxon>
        <taxon>Kitasatosporales</taxon>
        <taxon>Streptomycetaceae</taxon>
        <taxon>Streptomyces</taxon>
    </lineage>
</organism>
<dbReference type="RefSeq" id="WP_241058216.1">
    <property type="nucleotide sequence ID" value="NZ_JAKWJU010000002.1"/>
</dbReference>
<dbReference type="SMART" id="SM00346">
    <property type="entry name" value="HTH_ICLR"/>
    <property type="match status" value="1"/>
</dbReference>
<reference evidence="7" key="1">
    <citation type="submission" date="2022-03" db="EMBL/GenBank/DDBJ databases">
        <authorList>
            <person name="Santos J.D.N."/>
            <person name="Kallscheuer N."/>
            <person name="Jogler C."/>
            <person name="Lage O.M."/>
        </authorList>
    </citation>
    <scope>NUCLEOTIDE SEQUENCE</scope>
    <source>
        <strain evidence="7">M600PL45_2</strain>
    </source>
</reference>
<evidence type="ECO:0000313" key="8">
    <source>
        <dbReference type="Proteomes" id="UP001166784"/>
    </source>
</evidence>
<dbReference type="InterPro" id="IPR005471">
    <property type="entry name" value="Tscrpt_reg_IclR_N"/>
</dbReference>
<protein>
    <submittedName>
        <fullName evidence="7">IclR family transcriptional regulator</fullName>
    </submittedName>
</protein>
<dbReference type="InterPro" id="IPR014757">
    <property type="entry name" value="Tscrpt_reg_IclR_C"/>
</dbReference>
<reference evidence="7" key="2">
    <citation type="journal article" date="2023" name="Int. J. Syst. Evol. Microbiol.">
        <title>Streptomyces marispadix sp. nov., isolated from marine beach sediment of the Northern Coast of Portugal.</title>
        <authorList>
            <person name="dos Santos J.D.N."/>
            <person name="Vitorino I.R."/>
            <person name="Kallscheuer N."/>
            <person name="Srivastava A."/>
            <person name="Krautwurst S."/>
            <person name="Marz M."/>
            <person name="Jogler C."/>
            <person name="Lobo Da Cunha A."/>
            <person name="Catita J."/>
            <person name="Goncalves H."/>
            <person name="Gonzalez I."/>
            <person name="Reyes F."/>
            <person name="Lage O.M."/>
        </authorList>
    </citation>
    <scope>NUCLEOTIDE SEQUENCE</scope>
    <source>
        <strain evidence="7">M600PL45_2</strain>
    </source>
</reference>
<feature type="compositionally biased region" description="Basic and acidic residues" evidence="4">
    <location>
        <begin position="13"/>
        <end position="36"/>
    </location>
</feature>
<keyword evidence="3" id="KW-0804">Transcription</keyword>
<dbReference type="PROSITE" id="PS51078">
    <property type="entry name" value="ICLR_ED"/>
    <property type="match status" value="1"/>
</dbReference>
<dbReference type="PANTHER" id="PTHR30136">
    <property type="entry name" value="HELIX-TURN-HELIX TRANSCRIPTIONAL REGULATOR, ICLR FAMILY"/>
    <property type="match status" value="1"/>
</dbReference>
<dbReference type="Pfam" id="PF01614">
    <property type="entry name" value="IclR_C"/>
    <property type="match status" value="1"/>
</dbReference>
<feature type="domain" description="HTH iclR-type" evidence="5">
    <location>
        <begin position="41"/>
        <end position="102"/>
    </location>
</feature>
<dbReference type="PANTHER" id="PTHR30136:SF24">
    <property type="entry name" value="HTH-TYPE TRANSCRIPTIONAL REPRESSOR ALLR"/>
    <property type="match status" value="1"/>
</dbReference>
<evidence type="ECO:0000256" key="1">
    <source>
        <dbReference type="ARBA" id="ARBA00023015"/>
    </source>
</evidence>
<keyword evidence="2" id="KW-0238">DNA-binding</keyword>
<accession>A0ABS9SV72</accession>
<evidence type="ECO:0000313" key="7">
    <source>
        <dbReference type="EMBL" id="MCH6160170.1"/>
    </source>
</evidence>
<dbReference type="InterPro" id="IPR036388">
    <property type="entry name" value="WH-like_DNA-bd_sf"/>
</dbReference>
<dbReference type="InterPro" id="IPR036390">
    <property type="entry name" value="WH_DNA-bd_sf"/>
</dbReference>
<keyword evidence="1" id="KW-0805">Transcription regulation</keyword>
<proteinExistence type="predicted"/>
<dbReference type="Gene3D" id="1.10.10.10">
    <property type="entry name" value="Winged helix-like DNA-binding domain superfamily/Winged helix DNA-binding domain"/>
    <property type="match status" value="1"/>
</dbReference>
<evidence type="ECO:0000256" key="3">
    <source>
        <dbReference type="ARBA" id="ARBA00023163"/>
    </source>
</evidence>
<evidence type="ECO:0000259" key="5">
    <source>
        <dbReference type="PROSITE" id="PS51077"/>
    </source>
</evidence>
<evidence type="ECO:0000259" key="6">
    <source>
        <dbReference type="PROSITE" id="PS51078"/>
    </source>
</evidence>
<name>A0ABS9SV72_9ACTN</name>
<dbReference type="EMBL" id="JAKWJU010000002">
    <property type="protein sequence ID" value="MCH6160170.1"/>
    <property type="molecule type" value="Genomic_DNA"/>
</dbReference>
<evidence type="ECO:0000256" key="4">
    <source>
        <dbReference type="SAM" id="MobiDB-lite"/>
    </source>
</evidence>
<dbReference type="PROSITE" id="PS51077">
    <property type="entry name" value="HTH_ICLR"/>
    <property type="match status" value="1"/>
</dbReference>
<sequence length="283" mass="30330">MPNRQAGRRERRGQRGPERHDSLEGRDGRGTRERQGDAYAASSVDNALRTLVYLRGHQSARVTDISDHLGVARSTAHRLLTTLRGHGFVEQEPGGRRYRLGPVLLGLTRGAVDEPTLVQVAHGHLARLRDDAGETTNLLVLDGPDSRFADGVEGPHPLRVGTRTGDRVPAYGTAGGKALLSELSPEAARTRYRRGLPALTSSTLPDVDALIADLAVTRARGYALNFDESVTGVHGVGVPVRDRFGTCVAAVTVAAPSIRLDLARAAELAVLLRQTADRIGAEL</sequence>
<dbReference type="Pfam" id="PF09339">
    <property type="entry name" value="HTH_IclR"/>
    <property type="match status" value="1"/>
</dbReference>
<dbReference type="InterPro" id="IPR029016">
    <property type="entry name" value="GAF-like_dom_sf"/>
</dbReference>
<dbReference type="Proteomes" id="UP001166784">
    <property type="component" value="Unassembled WGS sequence"/>
</dbReference>
<dbReference type="SUPFAM" id="SSF55781">
    <property type="entry name" value="GAF domain-like"/>
    <property type="match status" value="1"/>
</dbReference>